<dbReference type="Pfam" id="PF00617">
    <property type="entry name" value="RasGEF"/>
    <property type="match status" value="1"/>
</dbReference>
<dbReference type="PANTHER" id="PTHR23113:SF99">
    <property type="entry name" value="RASGEF DOMAIN-CONTAINING PROTEIN"/>
    <property type="match status" value="1"/>
</dbReference>
<dbReference type="InterPro" id="IPR008937">
    <property type="entry name" value="Ras-like_GEF"/>
</dbReference>
<dbReference type="SMART" id="SM00147">
    <property type="entry name" value="RasGEF"/>
    <property type="match status" value="1"/>
</dbReference>
<feature type="region of interest" description="Disordered" evidence="3">
    <location>
        <begin position="629"/>
        <end position="687"/>
    </location>
</feature>
<gene>
    <name evidence="5" type="ORF">BLNAU_305</name>
</gene>
<comment type="caution">
    <text evidence="5">The sequence shown here is derived from an EMBL/GenBank/DDBJ whole genome shotgun (WGS) entry which is preliminary data.</text>
</comment>
<dbReference type="SUPFAM" id="SSF48366">
    <property type="entry name" value="Ras GEF"/>
    <property type="match status" value="1"/>
</dbReference>
<dbReference type="Gene3D" id="1.10.840.10">
    <property type="entry name" value="Ras guanine-nucleotide exchange factors catalytic domain"/>
    <property type="match status" value="1"/>
</dbReference>
<evidence type="ECO:0000259" key="4">
    <source>
        <dbReference type="PROSITE" id="PS50009"/>
    </source>
</evidence>
<feature type="region of interest" description="Disordered" evidence="3">
    <location>
        <begin position="1"/>
        <end position="45"/>
    </location>
</feature>
<proteinExistence type="predicted"/>
<accession>A0ABQ9YMM4</accession>
<dbReference type="EMBL" id="JARBJD010000001">
    <property type="protein sequence ID" value="KAK2965004.1"/>
    <property type="molecule type" value="Genomic_DNA"/>
</dbReference>
<evidence type="ECO:0000313" key="6">
    <source>
        <dbReference type="Proteomes" id="UP001281761"/>
    </source>
</evidence>
<dbReference type="PANTHER" id="PTHR23113">
    <property type="entry name" value="GUANINE NUCLEOTIDE EXCHANGE FACTOR"/>
    <property type="match status" value="1"/>
</dbReference>
<protein>
    <submittedName>
        <fullName evidence="5">RasGEF domain containing protein</fullName>
    </submittedName>
</protein>
<evidence type="ECO:0000256" key="1">
    <source>
        <dbReference type="ARBA" id="ARBA00022658"/>
    </source>
</evidence>
<feature type="compositionally biased region" description="Polar residues" evidence="3">
    <location>
        <begin position="31"/>
        <end position="45"/>
    </location>
</feature>
<feature type="compositionally biased region" description="Polar residues" evidence="3">
    <location>
        <begin position="141"/>
        <end position="159"/>
    </location>
</feature>
<feature type="compositionally biased region" description="Polar residues" evidence="3">
    <location>
        <begin position="73"/>
        <end position="96"/>
    </location>
</feature>
<sequence length="737" mass="83945">MSSSPGENEVSHPTGRTMSLIVPSTKVRDNPFSTPKAQKKTGSVSLFNTQNPALLYPRSRSSFSQATSLASSNPTQHSPSISPFQVLKDNSSLTSHDSNEEDDFEMMNENDEPDYMIDDLTWLDRKRSEWSAKIRALKSNKGPNAQSTAATGQKGSRSVHLSNKSELKSFLDRLNASPSKQSELGIRYETDEGTINIIRINPELALRLIVEQILDVDDLNTFLFCYRKAMKPTELVELLTNLLSVQTDLITNEPLPEAHIQKMHTTIALILLRLWQHYNDHFDVENYIAMNSLLVRLQTLEYLKPFTDAIEKAATIRISELESTSIGKSLAKNTEERKSVFSAAIATSSVQTRNKSLSDDKTLPMKGELLSTASSSAQSSWRESPLSYQPPFQTPEAIDPHAVASIMINSDSVMFSKLRRGEFVSTAWAKENKHLKSPTIVALTERFTKLSLFTASVIVCGSTAERRARFYDQLGATSRKLHKHQDFQSAYAIFLGMQNRSVTRLKKTMEEVKFQTDRLTEVYNLSERQKTLRTHISSCSPPLVPFVAPYLGLLAGFEEKGGFMQDGMADWRVWKSMHKIIDDLVFFARTCTEREMDKEAMPLWMQELRGLEDDEINVLSRRREEPEHRFIIDPSDEDIAEKSRRRMERKEQRQAKEDQRKTLPPEEQGIFDYDSEDEEDESDCDSEELAWHERSLEKKKVKIGVQRSSLWEESQNAPVPIGNVYLLRRVSLRLKTP</sequence>
<name>A0ABQ9YMM4_9EUKA</name>
<feature type="compositionally biased region" description="Acidic residues" evidence="3">
    <location>
        <begin position="673"/>
        <end position="687"/>
    </location>
</feature>
<dbReference type="Proteomes" id="UP001281761">
    <property type="component" value="Unassembled WGS sequence"/>
</dbReference>
<dbReference type="InterPro" id="IPR001895">
    <property type="entry name" value="RASGEF_cat_dom"/>
</dbReference>
<dbReference type="PROSITE" id="PS50009">
    <property type="entry name" value="RASGEF_CAT"/>
    <property type="match status" value="1"/>
</dbReference>
<feature type="region of interest" description="Disordered" evidence="3">
    <location>
        <begin position="139"/>
        <end position="159"/>
    </location>
</feature>
<feature type="compositionally biased region" description="Basic and acidic residues" evidence="3">
    <location>
        <begin position="648"/>
        <end position="664"/>
    </location>
</feature>
<dbReference type="InterPro" id="IPR036964">
    <property type="entry name" value="RASGEF_cat_dom_sf"/>
</dbReference>
<evidence type="ECO:0000313" key="5">
    <source>
        <dbReference type="EMBL" id="KAK2965004.1"/>
    </source>
</evidence>
<keyword evidence="1 2" id="KW-0344">Guanine-nucleotide releasing factor</keyword>
<feature type="domain" description="Ras-GEF" evidence="4">
    <location>
        <begin position="399"/>
        <end position="621"/>
    </location>
</feature>
<feature type="region of interest" description="Disordered" evidence="3">
    <location>
        <begin position="65"/>
        <end position="106"/>
    </location>
</feature>
<reference evidence="5 6" key="1">
    <citation type="journal article" date="2022" name="bioRxiv">
        <title>Genomics of Preaxostyla Flagellates Illuminates Evolutionary Transitions and the Path Towards Mitochondrial Loss.</title>
        <authorList>
            <person name="Novak L.V.F."/>
            <person name="Treitli S.C."/>
            <person name="Pyrih J."/>
            <person name="Halakuc P."/>
            <person name="Pipaliya S.V."/>
            <person name="Vacek V."/>
            <person name="Brzon O."/>
            <person name="Soukal P."/>
            <person name="Eme L."/>
            <person name="Dacks J.B."/>
            <person name="Karnkowska A."/>
            <person name="Elias M."/>
            <person name="Hampl V."/>
        </authorList>
    </citation>
    <scope>NUCLEOTIDE SEQUENCE [LARGE SCALE GENOMIC DNA]</scope>
    <source>
        <strain evidence="5">NAU3</strain>
        <tissue evidence="5">Gut</tissue>
    </source>
</reference>
<organism evidence="5 6">
    <name type="scientific">Blattamonas nauphoetae</name>
    <dbReference type="NCBI Taxonomy" id="2049346"/>
    <lineage>
        <taxon>Eukaryota</taxon>
        <taxon>Metamonada</taxon>
        <taxon>Preaxostyla</taxon>
        <taxon>Oxymonadida</taxon>
        <taxon>Blattamonas</taxon>
    </lineage>
</organism>
<evidence type="ECO:0000256" key="2">
    <source>
        <dbReference type="PROSITE-ProRule" id="PRU00168"/>
    </source>
</evidence>
<keyword evidence="6" id="KW-1185">Reference proteome</keyword>
<evidence type="ECO:0000256" key="3">
    <source>
        <dbReference type="SAM" id="MobiDB-lite"/>
    </source>
</evidence>
<dbReference type="InterPro" id="IPR023578">
    <property type="entry name" value="Ras_GEF_dom_sf"/>
</dbReference>